<evidence type="ECO:0000313" key="5">
    <source>
        <dbReference type="Proteomes" id="UP000037460"/>
    </source>
</evidence>
<organism evidence="3 5">
    <name type="scientific">Chrysochromulina tobinii</name>
    <dbReference type="NCBI Taxonomy" id="1460289"/>
    <lineage>
        <taxon>Eukaryota</taxon>
        <taxon>Haptista</taxon>
        <taxon>Haptophyta</taxon>
        <taxon>Prymnesiophyceae</taxon>
        <taxon>Prymnesiales</taxon>
        <taxon>Chrysochromulinaceae</taxon>
        <taxon>Chrysochromulina</taxon>
    </lineage>
</organism>
<sequence>MQKVFSALLAEHLSCADKRKLVLALPLADVTSAQAQVLNRSGGAPVALNKPASLARMQRVFASPQALLSSPRSSAGSTPSSLTRIVVDTVWTGGAAAVEAVRGLTSVIKSLQKDMRSAAKASEARDVEAAAVARSTRGELLGEFDSVRETIVSEACAIKDEVVDAAALITDQLEEAAAAARIEAREAQARAAEARAEAEARAGEARAEAEAQANYRKEQRAAQLAEKKARLDAEARARDANRTIAGVLVDIKQDTVSTKDITRAAAVQVMEAAAKMSEAAGVVAGVAEDLTDATEQAIDAAAAMSAASKVVVRAGNAVKDAAEQMVFSIDEMTISIDDIKSGEWLAKVINPLIAGKHMVDEEMLQEALAKKKAKAASSCAPVVPAGVCKSSRTAATSARGKAPAASVAPSTRSTRASVSKPAPPPAVKGGKTAKGGKAAAGTMANKVGEDLAPSEDWLKRVQAAGETIRMVINSAVTNDKLEETLEALGEGIVKAISALECQVVFAILESLEYVFDQLGPAVGPLLLCGAAAKDGTVLDALLKAAANPKSALVREAAQATAVRLIKIAPSEDVLKVVLRVGRNEASAAKTCVCAAELLSLLVTHLPKLPAKLSNGVELCLIKLLQAPQEDVREVGANALMCFYAVGCSSEALAIIDKVTVDNMPLRNKLFKQLGTDAA</sequence>
<dbReference type="InterPro" id="IPR011989">
    <property type="entry name" value="ARM-like"/>
</dbReference>
<reference evidence="5" key="2">
    <citation type="journal article" date="2015" name="PLoS Genet.">
        <title>Genome Sequence and Transcriptome Analyses of Chrysochromulina tobin: Metabolic Tools for Enhanced Algal Fitness in the Prominent Order Prymnesiales (Haptophyceae).</title>
        <authorList>
            <person name="Hovde B.T."/>
            <person name="Deodato C.R."/>
            <person name="Hunsperger H.M."/>
            <person name="Ryken S.A."/>
            <person name="Yost W."/>
            <person name="Jha R.K."/>
            <person name="Patterson J."/>
            <person name="Monnat R.J. Jr."/>
            <person name="Barlow S.B."/>
            <person name="Starkenburg S.R."/>
            <person name="Cattolico R.A."/>
        </authorList>
    </citation>
    <scope>NUCLEOTIDE SEQUENCE</scope>
    <source>
        <strain evidence="5">CCMP291</strain>
    </source>
</reference>
<gene>
    <name evidence="4" type="ORF">Ctob_004455</name>
    <name evidence="3" type="ORF">Ctob_005173</name>
</gene>
<accession>A0A0M0JRS7</accession>
<dbReference type="EMBL" id="JWZX01001686">
    <property type="protein sequence ID" value="KOO32787.1"/>
    <property type="molecule type" value="Genomic_DNA"/>
</dbReference>
<keyword evidence="5" id="KW-1185">Reference proteome</keyword>
<dbReference type="Gene3D" id="1.25.10.10">
    <property type="entry name" value="Leucine-rich Repeat Variant"/>
    <property type="match status" value="1"/>
</dbReference>
<evidence type="ECO:0000256" key="1">
    <source>
        <dbReference type="SAM" id="Coils"/>
    </source>
</evidence>
<dbReference type="InterPro" id="IPR016024">
    <property type="entry name" value="ARM-type_fold"/>
</dbReference>
<feature type="region of interest" description="Disordered" evidence="2">
    <location>
        <begin position="393"/>
        <end position="439"/>
    </location>
</feature>
<dbReference type="Proteomes" id="UP000037460">
    <property type="component" value="Unassembled WGS sequence"/>
</dbReference>
<proteinExistence type="predicted"/>
<keyword evidence="1" id="KW-0175">Coiled coil</keyword>
<evidence type="ECO:0000313" key="4">
    <source>
        <dbReference type="EMBL" id="KOO32787.1"/>
    </source>
</evidence>
<feature type="coiled-coil region" evidence="1">
    <location>
        <begin position="170"/>
        <end position="228"/>
    </location>
</feature>
<dbReference type="AlphaFoldDB" id="A0A0M0JRS7"/>
<comment type="caution">
    <text evidence="3">The sequence shown here is derived from an EMBL/GenBank/DDBJ whole genome shotgun (WGS) entry which is preliminary data.</text>
</comment>
<feature type="compositionally biased region" description="Low complexity" evidence="2">
    <location>
        <begin position="427"/>
        <end position="439"/>
    </location>
</feature>
<dbReference type="EMBL" id="JWZX01002482">
    <property type="protein sequence ID" value="KOO28977.1"/>
    <property type="molecule type" value="Genomic_DNA"/>
</dbReference>
<dbReference type="SUPFAM" id="SSF48371">
    <property type="entry name" value="ARM repeat"/>
    <property type="match status" value="1"/>
</dbReference>
<reference evidence="3" key="1">
    <citation type="submission" date="2014-12" db="EMBL/GenBank/DDBJ databases">
        <title>Draft genome of the oleaginous, mixotrophic haptophyte, Chrysochromulina tobin.</title>
        <authorList>
            <person name="Hovde B.T."/>
            <person name="Starkenburg S.R."/>
            <person name="Cattolico R.A."/>
        </authorList>
    </citation>
    <scope>NUCLEOTIDE SEQUENCE</scope>
    <source>
        <strain evidence="3">CCMP291</strain>
    </source>
</reference>
<name>A0A0M0JRS7_9EUKA</name>
<evidence type="ECO:0000313" key="3">
    <source>
        <dbReference type="EMBL" id="KOO28977.1"/>
    </source>
</evidence>
<evidence type="ECO:0000256" key="2">
    <source>
        <dbReference type="SAM" id="MobiDB-lite"/>
    </source>
</evidence>
<protein>
    <submittedName>
        <fullName evidence="3">Uncharacterized protein</fullName>
    </submittedName>
</protein>